<sequence length="565" mass="63070">MKKSIQIGNLLVAKGLISKYQLETALEKQKETREPLGRLLLSLGFVQNEVQLKLALASQLDAAFVPSEMLKPKMDQRLKELVPRDVALEHLILPLERRGDQLKLAIAKPPDIILLDNLRAITGCDITPVLATEDGVRAAIEKFYGSTGLEEVVSSSELDAAKALYFQEDDREIVDLESLVVAADQAPVVKLVDVLLKKAADDRASDIHIEPFQEKIAIRYRIDGILYALPPPPKQFHLAIVSRIKILSKLDIAEKRIPQDGSFELRYKGRKIDVRVSTVPTVNGEKIVMRLLDKRVELLDLEALGFEKDQLQIFNDCIKRPYGLVFVTGPTGSGKSTTLYASICKRKSTKVNIMTIEDPVEYQMGGINQVPVKPDIGLTFATGLRAFLRQDPDIILVGEVRDQETAEICIRASLTGHLVFSTLHTNDAPTAINRLVDIGIKPYLLAGSLVLLVAQRLVRMLCESCKEPVPVNDYMRKEYGFKVDRIYQAKGCKECRNIGFWGRVAIYELLPIDEEFRRMIASNASADDIRKIQRKKGYATLLTSGLKKVEEGVTSLEEILSIAVD</sequence>
<name>A0A1G1KT35_9BACT</name>
<dbReference type="CDD" id="cd01129">
    <property type="entry name" value="PulE-GspE-like"/>
    <property type="match status" value="1"/>
</dbReference>
<dbReference type="PROSITE" id="PS00662">
    <property type="entry name" value="T2SP_E"/>
    <property type="match status" value="1"/>
</dbReference>
<dbReference type="Pfam" id="PF00437">
    <property type="entry name" value="T2SSE"/>
    <property type="match status" value="1"/>
</dbReference>
<dbReference type="GO" id="GO:0005524">
    <property type="term" value="F:ATP binding"/>
    <property type="evidence" value="ECO:0007669"/>
    <property type="project" value="UniProtKB-KW"/>
</dbReference>
<reference evidence="5 6" key="1">
    <citation type="journal article" date="2016" name="Nat. Commun.">
        <title>Thousands of microbial genomes shed light on interconnected biogeochemical processes in an aquifer system.</title>
        <authorList>
            <person name="Anantharaman K."/>
            <person name="Brown C.T."/>
            <person name="Hug L.A."/>
            <person name="Sharon I."/>
            <person name="Castelle C.J."/>
            <person name="Probst A.J."/>
            <person name="Thomas B.C."/>
            <person name="Singh A."/>
            <person name="Wilkins M.J."/>
            <person name="Karaoz U."/>
            <person name="Brodie E.L."/>
            <person name="Williams K.H."/>
            <person name="Hubbard S.S."/>
            <person name="Banfield J.F."/>
        </authorList>
    </citation>
    <scope>NUCLEOTIDE SEQUENCE [LARGE SCALE GENOMIC DNA]</scope>
</reference>
<accession>A0A1G1KT35</accession>
<dbReference type="GO" id="GO:0016887">
    <property type="term" value="F:ATP hydrolysis activity"/>
    <property type="evidence" value="ECO:0007669"/>
    <property type="project" value="TreeGrafter"/>
</dbReference>
<gene>
    <name evidence="5" type="ORF">A3G33_02080</name>
</gene>
<evidence type="ECO:0000313" key="5">
    <source>
        <dbReference type="EMBL" id="OGW96124.1"/>
    </source>
</evidence>
<feature type="domain" description="Bacterial type II secretion system protein E" evidence="4">
    <location>
        <begin position="388"/>
        <end position="402"/>
    </location>
</feature>
<dbReference type="PANTHER" id="PTHR30258:SF1">
    <property type="entry name" value="PROTEIN TRANSPORT PROTEIN HOFB HOMOLOG"/>
    <property type="match status" value="1"/>
</dbReference>
<dbReference type="Gene3D" id="3.30.300.160">
    <property type="entry name" value="Type II secretion system, protein E, N-terminal domain"/>
    <property type="match status" value="1"/>
</dbReference>
<protein>
    <recommendedName>
        <fullName evidence="4">Bacterial type II secretion system protein E domain-containing protein</fullName>
    </recommendedName>
</protein>
<keyword evidence="2" id="KW-0547">Nucleotide-binding</keyword>
<evidence type="ECO:0000313" key="6">
    <source>
        <dbReference type="Proteomes" id="UP000178187"/>
    </source>
</evidence>
<evidence type="ECO:0000256" key="2">
    <source>
        <dbReference type="ARBA" id="ARBA00022741"/>
    </source>
</evidence>
<proteinExistence type="inferred from homology"/>
<comment type="caution">
    <text evidence="5">The sequence shown here is derived from an EMBL/GenBank/DDBJ whole genome shotgun (WGS) entry which is preliminary data.</text>
</comment>
<dbReference type="FunFam" id="3.30.450.90:FF:000001">
    <property type="entry name" value="Type II secretion system ATPase GspE"/>
    <property type="match status" value="1"/>
</dbReference>
<dbReference type="EMBL" id="MHFR01000053">
    <property type="protein sequence ID" value="OGW96124.1"/>
    <property type="molecule type" value="Genomic_DNA"/>
</dbReference>
<dbReference type="Proteomes" id="UP000178187">
    <property type="component" value="Unassembled WGS sequence"/>
</dbReference>
<dbReference type="InterPro" id="IPR001482">
    <property type="entry name" value="T2SS/T4SS_dom"/>
</dbReference>
<evidence type="ECO:0000259" key="4">
    <source>
        <dbReference type="PROSITE" id="PS00662"/>
    </source>
</evidence>
<dbReference type="InterPro" id="IPR027417">
    <property type="entry name" value="P-loop_NTPase"/>
</dbReference>
<dbReference type="GO" id="GO:0005886">
    <property type="term" value="C:plasma membrane"/>
    <property type="evidence" value="ECO:0007669"/>
    <property type="project" value="TreeGrafter"/>
</dbReference>
<comment type="similarity">
    <text evidence="1">Belongs to the GSP E family.</text>
</comment>
<dbReference type="InterPro" id="IPR007831">
    <property type="entry name" value="T2SS_GspE_N"/>
</dbReference>
<keyword evidence="3" id="KW-0067">ATP-binding</keyword>
<evidence type="ECO:0000256" key="3">
    <source>
        <dbReference type="ARBA" id="ARBA00022840"/>
    </source>
</evidence>
<dbReference type="AlphaFoldDB" id="A0A1G1KT35"/>
<organism evidence="5 6">
    <name type="scientific">Candidatus Danuiimicrobium aquiferis</name>
    <dbReference type="NCBI Taxonomy" id="1801832"/>
    <lineage>
        <taxon>Bacteria</taxon>
        <taxon>Pseudomonadati</taxon>
        <taxon>Candidatus Omnitrophota</taxon>
        <taxon>Candidatus Danuiimicrobium</taxon>
    </lineage>
</organism>
<dbReference type="FunFam" id="3.40.50.300:FF:000398">
    <property type="entry name" value="Type IV pilus assembly ATPase PilB"/>
    <property type="match status" value="1"/>
</dbReference>
<dbReference type="Gene3D" id="3.40.50.300">
    <property type="entry name" value="P-loop containing nucleotide triphosphate hydrolases"/>
    <property type="match status" value="1"/>
</dbReference>
<dbReference type="SUPFAM" id="SSF52540">
    <property type="entry name" value="P-loop containing nucleoside triphosphate hydrolases"/>
    <property type="match status" value="1"/>
</dbReference>
<dbReference type="InterPro" id="IPR037257">
    <property type="entry name" value="T2SS_E_N_sf"/>
</dbReference>
<dbReference type="SUPFAM" id="SSF160246">
    <property type="entry name" value="EspE N-terminal domain-like"/>
    <property type="match status" value="1"/>
</dbReference>
<evidence type="ECO:0000256" key="1">
    <source>
        <dbReference type="ARBA" id="ARBA00006611"/>
    </source>
</evidence>
<dbReference type="PANTHER" id="PTHR30258">
    <property type="entry name" value="TYPE II SECRETION SYSTEM PROTEIN GSPE-RELATED"/>
    <property type="match status" value="1"/>
</dbReference>
<dbReference type="Pfam" id="PF05157">
    <property type="entry name" value="MshEN"/>
    <property type="match status" value="1"/>
</dbReference>
<dbReference type="Gene3D" id="3.30.450.90">
    <property type="match status" value="1"/>
</dbReference>